<keyword evidence="2" id="KW-1185">Reference proteome</keyword>
<evidence type="ECO:0000313" key="1">
    <source>
        <dbReference type="EMBL" id="CAG8361047.1"/>
    </source>
</evidence>
<sequence>MNLSPSPSQGLIPLRLYIFLSQVVRHAPLALGSCPVHPARLLRSDNRRVRQPESATNWIQHHVNMA</sequence>
<comment type="caution">
    <text evidence="1">The sequence shown here is derived from an EMBL/GenBank/DDBJ whole genome shotgun (WGS) entry which is preliminary data.</text>
</comment>
<proteinExistence type="predicted"/>
<dbReference type="OrthoDB" id="4265129at2759"/>
<dbReference type="EMBL" id="CAJVPG010000137">
    <property type="protein sequence ID" value="CAG8361047.1"/>
    <property type="molecule type" value="Genomic_DNA"/>
</dbReference>
<dbReference type="Proteomes" id="UP001152649">
    <property type="component" value="Unassembled WGS sequence"/>
</dbReference>
<protein>
    <submittedName>
        <fullName evidence="1">Uncharacterized protein</fullName>
    </submittedName>
</protein>
<gene>
    <name evidence="1" type="ORF">PSALAMII_LOCUS3783</name>
</gene>
<accession>A0A9W4NFR9</accession>
<dbReference type="AlphaFoldDB" id="A0A9W4NFR9"/>
<name>A0A9W4NFR9_9EURO</name>
<evidence type="ECO:0000313" key="2">
    <source>
        <dbReference type="Proteomes" id="UP001152649"/>
    </source>
</evidence>
<reference evidence="1" key="1">
    <citation type="submission" date="2021-07" db="EMBL/GenBank/DDBJ databases">
        <authorList>
            <person name="Branca A.L. A."/>
        </authorList>
    </citation>
    <scope>NUCLEOTIDE SEQUENCE</scope>
</reference>
<organism evidence="1 2">
    <name type="scientific">Penicillium salamii</name>
    <dbReference type="NCBI Taxonomy" id="1612424"/>
    <lineage>
        <taxon>Eukaryota</taxon>
        <taxon>Fungi</taxon>
        <taxon>Dikarya</taxon>
        <taxon>Ascomycota</taxon>
        <taxon>Pezizomycotina</taxon>
        <taxon>Eurotiomycetes</taxon>
        <taxon>Eurotiomycetidae</taxon>
        <taxon>Eurotiales</taxon>
        <taxon>Aspergillaceae</taxon>
        <taxon>Penicillium</taxon>
    </lineage>
</organism>